<dbReference type="RefSeq" id="XP_052745372.1">
    <property type="nucleotide sequence ID" value="XM_052889412.1"/>
</dbReference>
<feature type="compositionally biased region" description="Polar residues" evidence="1">
    <location>
        <begin position="12"/>
        <end position="29"/>
    </location>
</feature>
<feature type="compositionally biased region" description="Low complexity" evidence="1">
    <location>
        <begin position="30"/>
        <end position="72"/>
    </location>
</feature>
<reference evidence="3" key="1">
    <citation type="submission" date="2025-08" db="UniProtKB">
        <authorList>
            <consortium name="RefSeq"/>
        </authorList>
    </citation>
    <scope>IDENTIFICATION</scope>
</reference>
<evidence type="ECO:0000313" key="2">
    <source>
        <dbReference type="Proteomes" id="UP001652582"/>
    </source>
</evidence>
<protein>
    <submittedName>
        <fullName evidence="3">Opioid growth factor receptor-like isoform X1</fullName>
    </submittedName>
</protein>
<keyword evidence="2" id="KW-1185">Reference proteome</keyword>
<proteinExistence type="predicted"/>
<dbReference type="Proteomes" id="UP001652582">
    <property type="component" value="Chromosome 25"/>
</dbReference>
<evidence type="ECO:0000313" key="3">
    <source>
        <dbReference type="RefSeq" id="XP_052745372.1"/>
    </source>
</evidence>
<feature type="region of interest" description="Disordered" evidence="1">
    <location>
        <begin position="1"/>
        <end position="136"/>
    </location>
</feature>
<feature type="compositionally biased region" description="Low complexity" evidence="1">
    <location>
        <begin position="113"/>
        <end position="124"/>
    </location>
</feature>
<organism evidence="2 3">
    <name type="scientific">Bicyclus anynana</name>
    <name type="common">Squinting bush brown butterfly</name>
    <dbReference type="NCBI Taxonomy" id="110368"/>
    <lineage>
        <taxon>Eukaryota</taxon>
        <taxon>Metazoa</taxon>
        <taxon>Ecdysozoa</taxon>
        <taxon>Arthropoda</taxon>
        <taxon>Hexapoda</taxon>
        <taxon>Insecta</taxon>
        <taxon>Pterygota</taxon>
        <taxon>Neoptera</taxon>
        <taxon>Endopterygota</taxon>
        <taxon>Lepidoptera</taxon>
        <taxon>Glossata</taxon>
        <taxon>Ditrysia</taxon>
        <taxon>Papilionoidea</taxon>
        <taxon>Nymphalidae</taxon>
        <taxon>Satyrinae</taxon>
        <taxon>Satyrini</taxon>
        <taxon>Mycalesina</taxon>
        <taxon>Bicyclus</taxon>
    </lineage>
</organism>
<feature type="compositionally biased region" description="Pro residues" evidence="1">
    <location>
        <begin position="73"/>
        <end position="82"/>
    </location>
</feature>
<name>A0ABM3M1M7_BICAN</name>
<gene>
    <name evidence="3" type="primary">LOC128199490</name>
</gene>
<evidence type="ECO:0000256" key="1">
    <source>
        <dbReference type="SAM" id="MobiDB-lite"/>
    </source>
</evidence>
<feature type="compositionally biased region" description="Acidic residues" evidence="1">
    <location>
        <begin position="125"/>
        <end position="136"/>
    </location>
</feature>
<accession>A0ABM3M1M7</accession>
<feature type="compositionally biased region" description="Low complexity" evidence="1">
    <location>
        <begin position="83"/>
        <end position="99"/>
    </location>
</feature>
<sequence>MVIFCSDLGFGSASSDGPASNRNTPSTSTAEPTPDPAGADPAGADPAGADPAGADPADPAGADPAEAAVDADQPPPETPPESPQSGHGTASASTVSVASDLGDPNSLESSGYDSWESLGSLSSEWEWEWDEDFFEY</sequence>
<dbReference type="GeneID" id="128199490"/>